<reference evidence="3 4" key="1">
    <citation type="submission" date="2020-01" db="EMBL/GenBank/DDBJ databases">
        <title>Genome analysis.</title>
        <authorList>
            <person name="Wu S."/>
            <person name="Wang G."/>
        </authorList>
    </citation>
    <scope>NUCLEOTIDE SEQUENCE [LARGE SCALE GENOMIC DNA]</scope>
    <source>
        <strain evidence="3 4">SYL130</strain>
    </source>
</reference>
<organism evidence="3 4">
    <name type="scientific">Sediminibacterium roseum</name>
    <dbReference type="NCBI Taxonomy" id="1978412"/>
    <lineage>
        <taxon>Bacteria</taxon>
        <taxon>Pseudomonadati</taxon>
        <taxon>Bacteroidota</taxon>
        <taxon>Chitinophagia</taxon>
        <taxon>Chitinophagales</taxon>
        <taxon>Chitinophagaceae</taxon>
        <taxon>Sediminibacterium</taxon>
    </lineage>
</organism>
<feature type="chain" id="PRO_5047425299" evidence="2">
    <location>
        <begin position="26"/>
        <end position="571"/>
    </location>
</feature>
<dbReference type="GO" id="GO:0016787">
    <property type="term" value="F:hydrolase activity"/>
    <property type="evidence" value="ECO:0007669"/>
    <property type="project" value="UniProtKB-KW"/>
</dbReference>
<gene>
    <name evidence="3" type="ORF">GWC95_05780</name>
</gene>
<name>A0ABW9ZTN7_9BACT</name>
<dbReference type="SUPFAM" id="SSF48208">
    <property type="entry name" value="Six-hairpin glycosidases"/>
    <property type="match status" value="1"/>
</dbReference>
<evidence type="ECO:0000256" key="1">
    <source>
        <dbReference type="ARBA" id="ARBA00022801"/>
    </source>
</evidence>
<evidence type="ECO:0000256" key="2">
    <source>
        <dbReference type="SAM" id="SignalP"/>
    </source>
</evidence>
<dbReference type="EMBL" id="JAACJS010000011">
    <property type="protein sequence ID" value="NCI49423.1"/>
    <property type="molecule type" value="Genomic_DNA"/>
</dbReference>
<dbReference type="PANTHER" id="PTHR33886:SF8">
    <property type="entry name" value="UNSATURATED RHAMNOGALACTURONAN HYDROLASE (EUROFUNG)"/>
    <property type="match status" value="1"/>
</dbReference>
<dbReference type="InterPro" id="IPR012341">
    <property type="entry name" value="6hp_glycosidase-like_sf"/>
</dbReference>
<sequence length="571" mass="65428">MPAQPHHKKICIALLGVLCTCLLQAQESIQQQALSASVRVADKLIRDTRFRLDAVPQKEELGMQVIDFRDMITTKDRKAFAVRRFTVVADSLVGFGISHEGQAIVSVNGSPVYTSTNSSFTAPKEYAYNRFHFQKTFRVLLKKGTNEISIRYVSTGKQAVVFLRAQNAAGDADNTVKFEKQWQLLGAFAKNDAVTDPGKAHYLFFKGKYYTWQSPPQRMIPQLQVDSTLTYFRDPYLDWNYSNGNTVWSAMMLDGATTDPKYRSYVKAYTGFMMDHLDYFRAQYDSLFVWRGSFHRFFRMSMLDDAGSAVLPYLDLYAISPDEAIKKKILDPVADYILHKQVRLSDGTYCRPEPVEYTVWCDDLFMSVPFLLRWAEITNNVSLYDEAVKQFNGFRKYLLDPQTGLFHHGWFSHTQQRSPVRWGRANGWIAWATMELLERLPASHRAYTGILEAFRSQMNTLRQYQESNGMWHQVLDKPASFEETSCTAMFTMAMAKGVRKGWINNSFREAALKGWKAVQSKIDADGTVHDICRGTEIGYDDNFYFTRQRFNQDPRGLGSVIAAGIEVSQLK</sequence>
<keyword evidence="2" id="KW-0732">Signal</keyword>
<protein>
    <submittedName>
        <fullName evidence="3">Glycoside hydrolase family 88 protein</fullName>
    </submittedName>
</protein>
<dbReference type="InterPro" id="IPR052043">
    <property type="entry name" value="PolySaccharide_Degr_Enz"/>
</dbReference>
<dbReference type="RefSeq" id="WP_161817747.1">
    <property type="nucleotide sequence ID" value="NZ_JAACJS010000011.1"/>
</dbReference>
<dbReference type="InterPro" id="IPR008928">
    <property type="entry name" value="6-hairpin_glycosidase_sf"/>
</dbReference>
<accession>A0ABW9ZTN7</accession>
<keyword evidence="4" id="KW-1185">Reference proteome</keyword>
<dbReference type="Pfam" id="PF07470">
    <property type="entry name" value="Glyco_hydro_88"/>
    <property type="match status" value="1"/>
</dbReference>
<evidence type="ECO:0000313" key="4">
    <source>
        <dbReference type="Proteomes" id="UP000753802"/>
    </source>
</evidence>
<evidence type="ECO:0000313" key="3">
    <source>
        <dbReference type="EMBL" id="NCI49423.1"/>
    </source>
</evidence>
<dbReference type="Gene3D" id="1.50.10.10">
    <property type="match status" value="1"/>
</dbReference>
<dbReference type="InterPro" id="IPR010905">
    <property type="entry name" value="Glyco_hydro_88"/>
</dbReference>
<keyword evidence="1 3" id="KW-0378">Hydrolase</keyword>
<proteinExistence type="predicted"/>
<feature type="signal peptide" evidence="2">
    <location>
        <begin position="1"/>
        <end position="25"/>
    </location>
</feature>
<dbReference type="PANTHER" id="PTHR33886">
    <property type="entry name" value="UNSATURATED RHAMNOGALACTURONAN HYDROLASE (EUROFUNG)"/>
    <property type="match status" value="1"/>
</dbReference>
<comment type="caution">
    <text evidence="3">The sequence shown here is derived from an EMBL/GenBank/DDBJ whole genome shotgun (WGS) entry which is preliminary data.</text>
</comment>
<dbReference type="Proteomes" id="UP000753802">
    <property type="component" value="Unassembled WGS sequence"/>
</dbReference>